<dbReference type="PANTHER" id="PTHR46825:SF9">
    <property type="entry name" value="BETA-LACTAMASE-RELATED DOMAIN-CONTAINING PROTEIN"/>
    <property type="match status" value="1"/>
</dbReference>
<keyword evidence="4" id="KW-1185">Reference proteome</keyword>
<name>A0ABS4DIA1_9GAMM</name>
<sequence length="505" mass="55190">MKPLAPILAAVALALTQPARADRPPPDFSPLAKLVAATDASIGHPTGMAIAVVHDGKVVYQGYFGLADIARRTPVTARTDFYIASATKPFTALDVLLKAQQGQANLAMPMQDMFPGLHVAGIDAGTVTLRDLLVHTSGIDNEPLVWATAFSGLHDPHTLRALVGRSGTDAEAAHGTFKYTNVGYNIASVWLDARFKRPWQQQLQHDLFETLGMQQTSAYISQARARGWTMALPYSLASADPQAPLYLTKADDTMQAAGGMVSTAPDLARFLIAQLDPPGRNHPLLARAIGRSHETQASLQAHYLDFERTGYAWGWYTGKYKGHRMLHHFGGFAGFHAHLSFMPDEHAGLVILCNEDMLCPRVSNLIADYVYGVLLHTGNEATVAKRFAALPGEAAELRRQVRAQRDAIDARPWHLTLPRAAYAGTYANPLLGTMRIDVDRHGTMAVHWGRLHAIATGYPKDDQVRVELVPNSGNVLTFEPDHGEVVAVRLEDMVFARQHDTADPR</sequence>
<keyword evidence="1" id="KW-0732">Signal</keyword>
<feature type="chain" id="PRO_5046543680" evidence="1">
    <location>
        <begin position="22"/>
        <end position="505"/>
    </location>
</feature>
<dbReference type="PANTHER" id="PTHR46825">
    <property type="entry name" value="D-ALANYL-D-ALANINE-CARBOXYPEPTIDASE/ENDOPEPTIDASE AMPH"/>
    <property type="match status" value="1"/>
</dbReference>
<dbReference type="InterPro" id="IPR012338">
    <property type="entry name" value="Beta-lactam/transpept-like"/>
</dbReference>
<gene>
    <name evidence="3" type="ORF">J7I44_00545</name>
</gene>
<evidence type="ECO:0000256" key="1">
    <source>
        <dbReference type="SAM" id="SignalP"/>
    </source>
</evidence>
<dbReference type="InterPro" id="IPR050491">
    <property type="entry name" value="AmpC-like"/>
</dbReference>
<dbReference type="Proteomes" id="UP000823790">
    <property type="component" value="Unassembled WGS sequence"/>
</dbReference>
<dbReference type="GO" id="GO:0016787">
    <property type="term" value="F:hydrolase activity"/>
    <property type="evidence" value="ECO:0007669"/>
    <property type="project" value="UniProtKB-KW"/>
</dbReference>
<dbReference type="Pfam" id="PF00144">
    <property type="entry name" value="Beta-lactamase"/>
    <property type="match status" value="1"/>
</dbReference>
<evidence type="ECO:0000313" key="3">
    <source>
        <dbReference type="EMBL" id="MBP1472774.1"/>
    </source>
</evidence>
<dbReference type="InterPro" id="IPR001466">
    <property type="entry name" value="Beta-lactam-related"/>
</dbReference>
<comment type="caution">
    <text evidence="3">The sequence shown here is derived from an EMBL/GenBank/DDBJ whole genome shotgun (WGS) entry which is preliminary data.</text>
</comment>
<dbReference type="EMBL" id="JAGJRS010000002">
    <property type="protein sequence ID" value="MBP1472774.1"/>
    <property type="molecule type" value="Genomic_DNA"/>
</dbReference>
<dbReference type="RefSeq" id="WP_209614511.1">
    <property type="nucleotide sequence ID" value="NZ_JAGJRS010000002.1"/>
</dbReference>
<evidence type="ECO:0000313" key="4">
    <source>
        <dbReference type="Proteomes" id="UP000823790"/>
    </source>
</evidence>
<proteinExistence type="predicted"/>
<evidence type="ECO:0000259" key="2">
    <source>
        <dbReference type="Pfam" id="PF00144"/>
    </source>
</evidence>
<dbReference type="SUPFAM" id="SSF56601">
    <property type="entry name" value="beta-lactamase/transpeptidase-like"/>
    <property type="match status" value="1"/>
</dbReference>
<dbReference type="Gene3D" id="3.40.710.10">
    <property type="entry name" value="DD-peptidase/beta-lactamase superfamily"/>
    <property type="match status" value="1"/>
</dbReference>
<protein>
    <submittedName>
        <fullName evidence="3">Serine hydrolase</fullName>
    </submittedName>
</protein>
<organism evidence="3 4">
    <name type="scientific">Frateuria flava</name>
    <dbReference type="NCBI Taxonomy" id="2821489"/>
    <lineage>
        <taxon>Bacteria</taxon>
        <taxon>Pseudomonadati</taxon>
        <taxon>Pseudomonadota</taxon>
        <taxon>Gammaproteobacteria</taxon>
        <taxon>Lysobacterales</taxon>
        <taxon>Rhodanobacteraceae</taxon>
        <taxon>Frateuria</taxon>
    </lineage>
</organism>
<accession>A0ABS4DIA1</accession>
<keyword evidence="3" id="KW-0378">Hydrolase</keyword>
<feature type="domain" description="Beta-lactamase-related" evidence="2">
    <location>
        <begin position="46"/>
        <end position="355"/>
    </location>
</feature>
<reference evidence="3 4" key="1">
    <citation type="submission" date="2021-04" db="EMBL/GenBank/DDBJ databases">
        <authorList>
            <person name="Huq M.A."/>
        </authorList>
    </citation>
    <scope>NUCLEOTIDE SEQUENCE [LARGE SCALE GENOMIC DNA]</scope>
    <source>
        <strain evidence="3 4">MAH-13</strain>
    </source>
</reference>
<feature type="signal peptide" evidence="1">
    <location>
        <begin position="1"/>
        <end position="21"/>
    </location>
</feature>